<proteinExistence type="predicted"/>
<protein>
    <submittedName>
        <fullName evidence="2">Uncharacterized protein</fullName>
    </submittedName>
</protein>
<dbReference type="EMBL" id="LAZR01068397">
    <property type="protein sequence ID" value="KKK49711.1"/>
    <property type="molecule type" value="Genomic_DNA"/>
</dbReference>
<accession>A0A0F8YNP5</accession>
<gene>
    <name evidence="2" type="ORF">LCGC14_3132330</name>
</gene>
<organism evidence="2">
    <name type="scientific">marine sediment metagenome</name>
    <dbReference type="NCBI Taxonomy" id="412755"/>
    <lineage>
        <taxon>unclassified sequences</taxon>
        <taxon>metagenomes</taxon>
        <taxon>ecological metagenomes</taxon>
    </lineage>
</organism>
<dbReference type="AlphaFoldDB" id="A0A0F8YNP5"/>
<name>A0A0F8YNP5_9ZZZZ</name>
<feature type="non-terminal residue" evidence="2">
    <location>
        <position position="23"/>
    </location>
</feature>
<feature type="compositionally biased region" description="Polar residues" evidence="1">
    <location>
        <begin position="1"/>
        <end position="12"/>
    </location>
</feature>
<sequence length="23" mass="2542">MSAQRPSSTSAPRQDEAPSEYMD</sequence>
<reference evidence="2" key="1">
    <citation type="journal article" date="2015" name="Nature">
        <title>Complex archaea that bridge the gap between prokaryotes and eukaryotes.</title>
        <authorList>
            <person name="Spang A."/>
            <person name="Saw J.H."/>
            <person name="Jorgensen S.L."/>
            <person name="Zaremba-Niedzwiedzka K."/>
            <person name="Martijn J."/>
            <person name="Lind A.E."/>
            <person name="van Eijk R."/>
            <person name="Schleper C."/>
            <person name="Guy L."/>
            <person name="Ettema T.J."/>
        </authorList>
    </citation>
    <scope>NUCLEOTIDE SEQUENCE</scope>
</reference>
<feature type="region of interest" description="Disordered" evidence="1">
    <location>
        <begin position="1"/>
        <end position="23"/>
    </location>
</feature>
<comment type="caution">
    <text evidence="2">The sequence shown here is derived from an EMBL/GenBank/DDBJ whole genome shotgun (WGS) entry which is preliminary data.</text>
</comment>
<evidence type="ECO:0000256" key="1">
    <source>
        <dbReference type="SAM" id="MobiDB-lite"/>
    </source>
</evidence>
<evidence type="ECO:0000313" key="2">
    <source>
        <dbReference type="EMBL" id="KKK49711.1"/>
    </source>
</evidence>